<feature type="non-terminal residue" evidence="1">
    <location>
        <position position="317"/>
    </location>
</feature>
<sequence length="317" mass="37159">MASGVTKLSHSRRWRGCRGHAFVKRRRCYAPRKKEVAISLIRKETDGRTRTTSSYQYSLIISPNMICEYADSATGREVRLCCYPRMLPSFTEWLTMECSRKTIQVFILMVARPSHCSSRKLYGTRNLRFHMSKKARRGVDFCDYLDTQKEWVCSMSGGMDECFSQVVPNFYLRMRELMEWKLWNWQLKYQCARHNFSYLVRYMKFIGPVSQGNQISPRGLFFQYNLNRKGKNTLDFSCGVGFSSVQESIKKLTILFRAGSMQELSNKLRIFQINLRIFQKEPVESVQFGLKMPGKYQKLGSAATKRTQTRRLKKDTD</sequence>
<reference evidence="1 2" key="1">
    <citation type="submission" date="2020-02" db="EMBL/GenBank/DDBJ databases">
        <authorList>
            <person name="Ferguson B K."/>
        </authorList>
    </citation>
    <scope>NUCLEOTIDE SEQUENCE [LARGE SCALE GENOMIC DNA]</scope>
</reference>
<dbReference type="EMBL" id="CADCXU010011218">
    <property type="protein sequence ID" value="CAB0001632.1"/>
    <property type="molecule type" value="Genomic_DNA"/>
</dbReference>
<evidence type="ECO:0000313" key="1">
    <source>
        <dbReference type="EMBL" id="CAB0001632.1"/>
    </source>
</evidence>
<evidence type="ECO:0000313" key="2">
    <source>
        <dbReference type="Proteomes" id="UP000479000"/>
    </source>
</evidence>
<gene>
    <name evidence="1" type="ORF">NTEN_LOCUS7419</name>
</gene>
<proteinExistence type="predicted"/>
<keyword evidence="2" id="KW-1185">Reference proteome</keyword>
<feature type="non-terminal residue" evidence="1">
    <location>
        <position position="1"/>
    </location>
</feature>
<dbReference type="Proteomes" id="UP000479000">
    <property type="component" value="Unassembled WGS sequence"/>
</dbReference>
<protein>
    <submittedName>
        <fullName evidence="1">Uncharacterized protein</fullName>
    </submittedName>
</protein>
<name>A0A6H5GFC0_9HEMI</name>
<accession>A0A6H5GFC0</accession>
<organism evidence="1 2">
    <name type="scientific">Nesidiocoris tenuis</name>
    <dbReference type="NCBI Taxonomy" id="355587"/>
    <lineage>
        <taxon>Eukaryota</taxon>
        <taxon>Metazoa</taxon>
        <taxon>Ecdysozoa</taxon>
        <taxon>Arthropoda</taxon>
        <taxon>Hexapoda</taxon>
        <taxon>Insecta</taxon>
        <taxon>Pterygota</taxon>
        <taxon>Neoptera</taxon>
        <taxon>Paraneoptera</taxon>
        <taxon>Hemiptera</taxon>
        <taxon>Heteroptera</taxon>
        <taxon>Panheteroptera</taxon>
        <taxon>Cimicomorpha</taxon>
        <taxon>Miridae</taxon>
        <taxon>Dicyphina</taxon>
        <taxon>Nesidiocoris</taxon>
    </lineage>
</organism>
<dbReference type="AlphaFoldDB" id="A0A6H5GFC0"/>